<accession>A0A7J7LWM1</accession>
<dbReference type="GO" id="GO:0090656">
    <property type="term" value="P:t-circle formation"/>
    <property type="evidence" value="ECO:0007669"/>
    <property type="project" value="TreeGrafter"/>
</dbReference>
<protein>
    <recommendedName>
        <fullName evidence="7">RecA family profile 1 domain-containing protein</fullName>
    </recommendedName>
</protein>
<dbReference type="PANTHER" id="PTHR46487:SF1">
    <property type="entry name" value="DNA REPAIR PROTEIN XRCC3"/>
    <property type="match status" value="1"/>
</dbReference>
<dbReference type="GO" id="GO:0000400">
    <property type="term" value="F:four-way junction DNA binding"/>
    <property type="evidence" value="ECO:0007669"/>
    <property type="project" value="TreeGrafter"/>
</dbReference>
<name>A0A7J7LWM1_9MAGN</name>
<dbReference type="GO" id="GO:0033065">
    <property type="term" value="C:Rad51C-XRCC3 complex"/>
    <property type="evidence" value="ECO:0007669"/>
    <property type="project" value="TreeGrafter"/>
</dbReference>
<dbReference type="SUPFAM" id="SSF52540">
    <property type="entry name" value="P-loop containing nucleoside triphosphate hydrolases"/>
    <property type="match status" value="1"/>
</dbReference>
<keyword evidence="2" id="KW-0547">Nucleotide-binding</keyword>
<keyword evidence="5" id="KW-0234">DNA repair</keyword>
<dbReference type="PIRSF" id="PIRSF005856">
    <property type="entry name" value="Rad51"/>
    <property type="match status" value="1"/>
</dbReference>
<keyword evidence="3" id="KW-0227">DNA damage</keyword>
<evidence type="ECO:0000313" key="8">
    <source>
        <dbReference type="EMBL" id="KAF6147061.1"/>
    </source>
</evidence>
<sequence length="292" mass="32026">MQPQPQDLLHLATQKCTLGCAILDRVLVGGIPCNSITEIVSESGCGKTQLCLQLLLTAQLPISRGGLSSSSLYFHSEFPFPSRRLHQLSLSFPTSQENPNPLDRIFVRGVQSAEELLGLLDRIDTIIVNPPSNVPVKLVVIDSIAALFRSEFDNTPSDLKRRSGLFFKIAAKLKLKAEKFGLAVLVTNQVVDLMGSDNGINGMRIGNSSCLLTSGRRVCPALGLSWANCVNSRLFLSRTEEIVVTREQRGSEETNEDVVITQRRLQVVFAPHLPKASCEFVIVRKGVFGLEL</sequence>
<dbReference type="CDD" id="cd19491">
    <property type="entry name" value="XRCC3"/>
    <property type="match status" value="1"/>
</dbReference>
<keyword evidence="6" id="KW-0539">Nucleus</keyword>
<dbReference type="EMBL" id="JACGCM010001948">
    <property type="protein sequence ID" value="KAF6147061.1"/>
    <property type="molecule type" value="Genomic_DNA"/>
</dbReference>
<dbReference type="PROSITE" id="PS50162">
    <property type="entry name" value="RECA_2"/>
    <property type="match status" value="1"/>
</dbReference>
<dbReference type="AlphaFoldDB" id="A0A7J7LWM1"/>
<dbReference type="GO" id="GO:0071140">
    <property type="term" value="P:resolution of mitotic recombination intermediates"/>
    <property type="evidence" value="ECO:0007669"/>
    <property type="project" value="TreeGrafter"/>
</dbReference>
<gene>
    <name evidence="8" type="ORF">GIB67_036780</name>
</gene>
<dbReference type="InterPro" id="IPR020588">
    <property type="entry name" value="RecA_ATP-bd"/>
</dbReference>
<evidence type="ECO:0000313" key="9">
    <source>
        <dbReference type="Proteomes" id="UP000541444"/>
    </source>
</evidence>
<evidence type="ECO:0000256" key="3">
    <source>
        <dbReference type="ARBA" id="ARBA00022763"/>
    </source>
</evidence>
<dbReference type="InterPro" id="IPR047348">
    <property type="entry name" value="XRCC3-like_C"/>
</dbReference>
<proteinExistence type="predicted"/>
<dbReference type="PRINTS" id="PR01874">
    <property type="entry name" value="DNAREPAIRADA"/>
</dbReference>
<dbReference type="GO" id="GO:0005524">
    <property type="term" value="F:ATP binding"/>
    <property type="evidence" value="ECO:0007669"/>
    <property type="project" value="UniProtKB-KW"/>
</dbReference>
<keyword evidence="4" id="KW-0067">ATP-binding</keyword>
<keyword evidence="9" id="KW-1185">Reference proteome</keyword>
<dbReference type="Proteomes" id="UP000541444">
    <property type="component" value="Unassembled WGS sequence"/>
</dbReference>
<evidence type="ECO:0000256" key="2">
    <source>
        <dbReference type="ARBA" id="ARBA00022741"/>
    </source>
</evidence>
<dbReference type="InterPro" id="IPR016467">
    <property type="entry name" value="DNA_recomb/repair_RecA-like"/>
</dbReference>
<evidence type="ECO:0000256" key="5">
    <source>
        <dbReference type="ARBA" id="ARBA00023204"/>
    </source>
</evidence>
<dbReference type="Pfam" id="PF08423">
    <property type="entry name" value="Rad51"/>
    <property type="match status" value="1"/>
</dbReference>
<dbReference type="GO" id="GO:0000722">
    <property type="term" value="P:telomere maintenance via recombination"/>
    <property type="evidence" value="ECO:0007669"/>
    <property type="project" value="TreeGrafter"/>
</dbReference>
<dbReference type="OrthoDB" id="1861185at2759"/>
<evidence type="ECO:0000256" key="4">
    <source>
        <dbReference type="ARBA" id="ARBA00022840"/>
    </source>
</evidence>
<evidence type="ECO:0000256" key="6">
    <source>
        <dbReference type="ARBA" id="ARBA00023242"/>
    </source>
</evidence>
<organism evidence="8 9">
    <name type="scientific">Kingdonia uniflora</name>
    <dbReference type="NCBI Taxonomy" id="39325"/>
    <lineage>
        <taxon>Eukaryota</taxon>
        <taxon>Viridiplantae</taxon>
        <taxon>Streptophyta</taxon>
        <taxon>Embryophyta</taxon>
        <taxon>Tracheophyta</taxon>
        <taxon>Spermatophyta</taxon>
        <taxon>Magnoliopsida</taxon>
        <taxon>Ranunculales</taxon>
        <taxon>Circaeasteraceae</taxon>
        <taxon>Kingdonia</taxon>
    </lineage>
</organism>
<dbReference type="InterPro" id="IPR013632">
    <property type="entry name" value="Rad51_C"/>
</dbReference>
<dbReference type="GO" id="GO:0005657">
    <property type="term" value="C:replication fork"/>
    <property type="evidence" value="ECO:0007669"/>
    <property type="project" value="TreeGrafter"/>
</dbReference>
<dbReference type="GO" id="GO:0140664">
    <property type="term" value="F:ATP-dependent DNA damage sensor activity"/>
    <property type="evidence" value="ECO:0007669"/>
    <property type="project" value="InterPro"/>
</dbReference>
<comment type="caution">
    <text evidence="8">The sequence shown here is derived from an EMBL/GenBank/DDBJ whole genome shotgun (WGS) entry which is preliminary data.</text>
</comment>
<dbReference type="GO" id="GO:0045003">
    <property type="term" value="P:double-strand break repair via synthesis-dependent strand annealing"/>
    <property type="evidence" value="ECO:0007669"/>
    <property type="project" value="TreeGrafter"/>
</dbReference>
<dbReference type="Gene3D" id="3.40.50.300">
    <property type="entry name" value="P-loop containing nucleotide triphosphate hydrolases"/>
    <property type="match status" value="1"/>
</dbReference>
<dbReference type="InterPro" id="IPR027417">
    <property type="entry name" value="P-loop_NTPase"/>
</dbReference>
<feature type="domain" description="RecA family profile 1" evidence="7">
    <location>
        <begin position="12"/>
        <end position="190"/>
    </location>
</feature>
<evidence type="ECO:0000256" key="1">
    <source>
        <dbReference type="ARBA" id="ARBA00004123"/>
    </source>
</evidence>
<reference evidence="8 9" key="1">
    <citation type="journal article" date="2020" name="IScience">
        <title>Genome Sequencing of the Endangered Kingdonia uniflora (Circaeasteraceae, Ranunculales) Reveals Potential Mechanisms of Evolutionary Specialization.</title>
        <authorList>
            <person name="Sun Y."/>
            <person name="Deng T."/>
            <person name="Zhang A."/>
            <person name="Moore M.J."/>
            <person name="Landis J.B."/>
            <person name="Lin N."/>
            <person name="Zhang H."/>
            <person name="Zhang X."/>
            <person name="Huang J."/>
            <person name="Zhang X."/>
            <person name="Sun H."/>
            <person name="Wang H."/>
        </authorList>
    </citation>
    <scope>NUCLEOTIDE SEQUENCE [LARGE SCALE GENOMIC DNA]</scope>
    <source>
        <strain evidence="8">TB1705</strain>
        <tissue evidence="8">Leaf</tissue>
    </source>
</reference>
<evidence type="ECO:0000259" key="7">
    <source>
        <dbReference type="PROSITE" id="PS50162"/>
    </source>
</evidence>
<comment type="subcellular location">
    <subcellularLocation>
        <location evidence="1">Nucleus</location>
    </subcellularLocation>
</comment>
<dbReference type="PANTHER" id="PTHR46487">
    <property type="entry name" value="DNA REPAIR PROTEIN XRCC3"/>
    <property type="match status" value="1"/>
</dbReference>